<dbReference type="InterPro" id="IPR003012">
    <property type="entry name" value="Tet_transcr_reg_TetR"/>
</dbReference>
<dbReference type="Proteomes" id="UP000773462">
    <property type="component" value="Unassembled WGS sequence"/>
</dbReference>
<evidence type="ECO:0000313" key="7">
    <source>
        <dbReference type="EMBL" id="MBP2114504.1"/>
    </source>
</evidence>
<feature type="domain" description="HTH tetR-type" evidence="6">
    <location>
        <begin position="7"/>
        <end position="67"/>
    </location>
</feature>
<feature type="DNA-binding region" description="H-T-H motif" evidence="5">
    <location>
        <begin position="30"/>
        <end position="49"/>
    </location>
</feature>
<dbReference type="PANTHER" id="PTHR30055:SF151">
    <property type="entry name" value="TRANSCRIPTIONAL REGULATORY PROTEIN"/>
    <property type="match status" value="1"/>
</dbReference>
<evidence type="ECO:0000256" key="2">
    <source>
        <dbReference type="ARBA" id="ARBA00023015"/>
    </source>
</evidence>
<dbReference type="InterPro" id="IPR023772">
    <property type="entry name" value="DNA-bd_HTH_TetR-type_CS"/>
</dbReference>
<comment type="caution">
    <text evidence="7">The sequence shown here is derived from an EMBL/GenBank/DDBJ whole genome shotgun (WGS) entry which is preliminary data.</text>
</comment>
<dbReference type="InterPro" id="IPR001647">
    <property type="entry name" value="HTH_TetR"/>
</dbReference>
<dbReference type="SUPFAM" id="SSF46689">
    <property type="entry name" value="Homeodomain-like"/>
    <property type="match status" value="1"/>
</dbReference>
<protein>
    <submittedName>
        <fullName evidence="7">TetR/AcrR family tetracycline transcriptional repressor</fullName>
    </submittedName>
</protein>
<organism evidence="7 8">
    <name type="scientific">Paenibacillus silagei</name>
    <dbReference type="NCBI Taxonomy" id="1670801"/>
    <lineage>
        <taxon>Bacteria</taxon>
        <taxon>Bacillati</taxon>
        <taxon>Bacillota</taxon>
        <taxon>Bacilli</taxon>
        <taxon>Bacillales</taxon>
        <taxon>Paenibacillaceae</taxon>
        <taxon>Paenibacillus</taxon>
    </lineage>
</organism>
<evidence type="ECO:0000256" key="4">
    <source>
        <dbReference type="ARBA" id="ARBA00023163"/>
    </source>
</evidence>
<dbReference type="InterPro" id="IPR050109">
    <property type="entry name" value="HTH-type_TetR-like_transc_reg"/>
</dbReference>
<dbReference type="Pfam" id="PF02909">
    <property type="entry name" value="TetR_C_1"/>
    <property type="match status" value="1"/>
</dbReference>
<dbReference type="InterPro" id="IPR036271">
    <property type="entry name" value="Tet_transcr_reg_TetR-rel_C_sf"/>
</dbReference>
<dbReference type="EMBL" id="JAGGLV010000018">
    <property type="protein sequence ID" value="MBP2114504.1"/>
    <property type="molecule type" value="Genomic_DNA"/>
</dbReference>
<dbReference type="PRINTS" id="PR00400">
    <property type="entry name" value="TETREPRESSOR"/>
</dbReference>
<dbReference type="Pfam" id="PF00440">
    <property type="entry name" value="TetR_N"/>
    <property type="match status" value="1"/>
</dbReference>
<dbReference type="PANTHER" id="PTHR30055">
    <property type="entry name" value="HTH-TYPE TRANSCRIPTIONAL REGULATOR RUTR"/>
    <property type="match status" value="1"/>
</dbReference>
<reference evidence="7 8" key="1">
    <citation type="submission" date="2021-03" db="EMBL/GenBank/DDBJ databases">
        <title>Genomic Encyclopedia of Type Strains, Phase IV (KMG-IV): sequencing the most valuable type-strain genomes for metagenomic binning, comparative biology and taxonomic classification.</title>
        <authorList>
            <person name="Goeker M."/>
        </authorList>
    </citation>
    <scope>NUCLEOTIDE SEQUENCE [LARGE SCALE GENOMIC DNA]</scope>
    <source>
        <strain evidence="7 8">DSM 101953</strain>
    </source>
</reference>
<keyword evidence="3 5" id="KW-0238">DNA-binding</keyword>
<evidence type="ECO:0000256" key="3">
    <source>
        <dbReference type="ARBA" id="ARBA00023125"/>
    </source>
</evidence>
<dbReference type="InterPro" id="IPR004111">
    <property type="entry name" value="Repressor_TetR_C"/>
</dbReference>
<keyword evidence="2" id="KW-0805">Transcription regulation</keyword>
<name>A0ABS4NYL7_9BACL</name>
<proteinExistence type="predicted"/>
<accession>A0ABS4NYL7</accession>
<sequence length="232" mass="27352">MKKAQPQISEDRILEASWELLREGGIEKFSMRRLADRLGIQAPSLYWYFKSKQNLYQRLANHISRVILEEHRPEGDWKEQLTAFAVTVRSVLSRYSCSTQLMMMTLPHEPDIIRFNNRMLHCVESTPLEEAQKVQVVTTLVNFVFFFVLDDYEHERNVSMMAKEQQEPPGEELLRLMDSMSEKEVGLFRRMFKNGLFELLGTDGAFEFGLRLILLGTEQVIKEHEEQQRQRH</sequence>
<evidence type="ECO:0000256" key="5">
    <source>
        <dbReference type="PROSITE-ProRule" id="PRU00335"/>
    </source>
</evidence>
<dbReference type="SUPFAM" id="SSF48498">
    <property type="entry name" value="Tetracyclin repressor-like, C-terminal domain"/>
    <property type="match status" value="1"/>
</dbReference>
<evidence type="ECO:0000259" key="6">
    <source>
        <dbReference type="PROSITE" id="PS50977"/>
    </source>
</evidence>
<keyword evidence="8" id="KW-1185">Reference proteome</keyword>
<gene>
    <name evidence="7" type="ORF">J2Z70_004673</name>
</gene>
<dbReference type="PRINTS" id="PR00455">
    <property type="entry name" value="HTHTETR"/>
</dbReference>
<dbReference type="PROSITE" id="PS01081">
    <property type="entry name" value="HTH_TETR_1"/>
    <property type="match status" value="1"/>
</dbReference>
<dbReference type="PROSITE" id="PS50977">
    <property type="entry name" value="HTH_TETR_2"/>
    <property type="match status" value="1"/>
</dbReference>
<dbReference type="RefSeq" id="WP_209877081.1">
    <property type="nucleotide sequence ID" value="NZ_JAGGLV010000018.1"/>
</dbReference>
<dbReference type="Gene3D" id="1.10.10.60">
    <property type="entry name" value="Homeodomain-like"/>
    <property type="match status" value="1"/>
</dbReference>
<dbReference type="InterPro" id="IPR009057">
    <property type="entry name" value="Homeodomain-like_sf"/>
</dbReference>
<keyword evidence="4" id="KW-0804">Transcription</keyword>
<evidence type="ECO:0000313" key="8">
    <source>
        <dbReference type="Proteomes" id="UP000773462"/>
    </source>
</evidence>
<dbReference type="Gene3D" id="1.10.357.10">
    <property type="entry name" value="Tetracycline Repressor, domain 2"/>
    <property type="match status" value="1"/>
</dbReference>
<keyword evidence="1" id="KW-0678">Repressor</keyword>
<evidence type="ECO:0000256" key="1">
    <source>
        <dbReference type="ARBA" id="ARBA00022491"/>
    </source>
</evidence>